<dbReference type="OrthoDB" id="2676521at2"/>
<keyword evidence="3" id="KW-0328">Glycosyltransferase</keyword>
<feature type="domain" description="TarS/TarP linker" evidence="2">
    <location>
        <begin position="245"/>
        <end position="337"/>
    </location>
</feature>
<dbReference type="Pfam" id="PF00535">
    <property type="entry name" value="Glycos_transf_2"/>
    <property type="match status" value="1"/>
</dbReference>
<reference evidence="3 4" key="1">
    <citation type="submission" date="2011-05" db="EMBL/GenBank/DDBJ databases">
        <title>Whole genome sequence of Microlunatus phosphovorus NM-1.</title>
        <authorList>
            <person name="Hosoyama A."/>
            <person name="Sasaki K."/>
            <person name="Harada T."/>
            <person name="Igarashi R."/>
            <person name="Kawakoshi A."/>
            <person name="Sasagawa M."/>
            <person name="Fukada J."/>
            <person name="Nakamura S."/>
            <person name="Katano Y."/>
            <person name="Hanada S."/>
            <person name="Kamagata Y."/>
            <person name="Nakamura N."/>
            <person name="Yamazaki S."/>
            <person name="Fujita N."/>
        </authorList>
    </citation>
    <scope>NUCLEOTIDE SEQUENCE [LARGE SCALE GENOMIC DNA]</scope>
    <source>
        <strain evidence="4">ATCC 700054 / DSM 10555 / JCM 9379 / NBRC 101784 / NCIMB 13414 / VKM Ac-1990 / NM-1</strain>
    </source>
</reference>
<dbReference type="Gene3D" id="3.90.550.10">
    <property type="entry name" value="Spore Coat Polysaccharide Biosynthesis Protein SpsA, Chain A"/>
    <property type="match status" value="1"/>
</dbReference>
<proteinExistence type="predicted"/>
<dbReference type="SUPFAM" id="SSF53448">
    <property type="entry name" value="Nucleotide-diphospho-sugar transferases"/>
    <property type="match status" value="1"/>
</dbReference>
<evidence type="ECO:0000313" key="3">
    <source>
        <dbReference type="EMBL" id="BAK35592.1"/>
    </source>
</evidence>
<dbReference type="PANTHER" id="PTHR22916">
    <property type="entry name" value="GLYCOSYLTRANSFERASE"/>
    <property type="match status" value="1"/>
</dbReference>
<dbReference type="AlphaFoldDB" id="F5XGW0"/>
<dbReference type="HOGENOM" id="CLU_018620_3_1_11"/>
<accession>F5XGW0</accession>
<dbReference type="EMBL" id="AP012204">
    <property type="protein sequence ID" value="BAK35592.1"/>
    <property type="molecule type" value="Genomic_DNA"/>
</dbReference>
<keyword evidence="3" id="KW-0808">Transferase</keyword>
<feature type="domain" description="Glycosyltransferase 2-like" evidence="1">
    <location>
        <begin position="24"/>
        <end position="156"/>
    </location>
</feature>
<keyword evidence="4" id="KW-1185">Reference proteome</keyword>
<organism evidence="3 4">
    <name type="scientific">Microlunatus phosphovorus (strain ATCC 700054 / DSM 10555 / JCM 9379 / NBRC 101784 / NCIMB 13414 / VKM Ac-1990 / NM-1)</name>
    <dbReference type="NCBI Taxonomy" id="1032480"/>
    <lineage>
        <taxon>Bacteria</taxon>
        <taxon>Bacillati</taxon>
        <taxon>Actinomycetota</taxon>
        <taxon>Actinomycetes</taxon>
        <taxon>Propionibacteriales</taxon>
        <taxon>Propionibacteriaceae</taxon>
        <taxon>Microlunatus</taxon>
    </lineage>
</organism>
<name>F5XGW0_MICPN</name>
<dbReference type="Proteomes" id="UP000007947">
    <property type="component" value="Chromosome"/>
</dbReference>
<dbReference type="PANTHER" id="PTHR22916:SF3">
    <property type="entry name" value="UDP-GLCNAC:BETAGAL BETA-1,3-N-ACETYLGLUCOSAMINYLTRANSFERASE-LIKE PROTEIN 1"/>
    <property type="match status" value="1"/>
</dbReference>
<dbReference type="EC" id="2.4.-.-" evidence="3"/>
<evidence type="ECO:0000259" key="1">
    <source>
        <dbReference type="Pfam" id="PF00535"/>
    </source>
</evidence>
<protein>
    <submittedName>
        <fullName evidence="3">Putative glycosyltransferase</fullName>
        <ecNumber evidence="3">2.4.-.-</ecNumber>
    </submittedName>
</protein>
<dbReference type="InterPro" id="IPR054028">
    <property type="entry name" value="TarS/TarP_linker"/>
</dbReference>
<dbReference type="InterPro" id="IPR001173">
    <property type="entry name" value="Glyco_trans_2-like"/>
</dbReference>
<dbReference type="STRING" id="1032480.MLP_25780"/>
<gene>
    <name evidence="3" type="ordered locus">MLP_25780</name>
</gene>
<dbReference type="InterPro" id="IPR029044">
    <property type="entry name" value="Nucleotide-diphossugar_trans"/>
</dbReference>
<evidence type="ECO:0000259" key="2">
    <source>
        <dbReference type="Pfam" id="PF22181"/>
    </source>
</evidence>
<evidence type="ECO:0000313" key="4">
    <source>
        <dbReference type="Proteomes" id="UP000007947"/>
    </source>
</evidence>
<dbReference type="GO" id="GO:0016758">
    <property type="term" value="F:hexosyltransferase activity"/>
    <property type="evidence" value="ECO:0007669"/>
    <property type="project" value="UniProtKB-ARBA"/>
</dbReference>
<dbReference type="KEGG" id="mph:MLP_25780"/>
<sequence>MTVDSAVSPTVPDATDAAGVPDVSVIIPVYNTLPYLRPCVQSVLTQSIGADRLEIIAVDDGSTDGSGELLDEFAASHPGTLRVIHQEDNSGGPAAPCNRGLECATGRWVFFLGADDYLSPTALERLVSRGDEWQSDVIFGTMQGENGRFVDQRIYRRTAKDVDLGGSALCYSLSNTKLFRRALLEQHQIRYALDLRVGSDQPFTVEALAQASRISVLTDQVYYYAVKRDDATNITYSTPWHTRLADVTAIIEHIAAVLPPGPVRDAILTRHFTMELGKLVRLDLPGLPAADQRQLSSGIQQLVTQFWTPGLQQRMGVLARLRIELVASDQLDLLQRVLDYHAACADRGDSPPLVLRAGTAYVWYPGFDQPTTDPSWYQLHSENLSKRLRTAAQVSRAAFSGHSLRLEGRLGVTADSGPFARLVLRPTPPGAKPAPVRRLLDAGFTDPTAETTAGWSSLELSTERAGDRASFRTVLDLSAVLKSLGDSAQDHSVEVQLLVGQHRYDVPAIAEIAGDLTSEAVIGPIHRSTAARLHSVGSLDPLILTVCRRPVSRAVKAVVRRALSKGTK</sequence>
<dbReference type="RefSeq" id="WP_013863461.1">
    <property type="nucleotide sequence ID" value="NC_015635.1"/>
</dbReference>
<dbReference type="CDD" id="cd00761">
    <property type="entry name" value="Glyco_tranf_GTA_type"/>
    <property type="match status" value="1"/>
</dbReference>
<dbReference type="Pfam" id="PF22181">
    <property type="entry name" value="TarS_linker"/>
    <property type="match status" value="1"/>
</dbReference>
<dbReference type="eggNOG" id="COG1216">
    <property type="taxonomic scope" value="Bacteria"/>
</dbReference>